<protein>
    <submittedName>
        <fullName evidence="2">Uncharacterized protein</fullName>
    </submittedName>
</protein>
<dbReference type="Proteomes" id="UP000094236">
    <property type="component" value="Unassembled WGS sequence"/>
</dbReference>
<feature type="region of interest" description="Disordered" evidence="1">
    <location>
        <begin position="144"/>
        <end position="168"/>
    </location>
</feature>
<evidence type="ECO:0000256" key="1">
    <source>
        <dbReference type="SAM" id="MobiDB-lite"/>
    </source>
</evidence>
<proteinExistence type="predicted"/>
<evidence type="ECO:0000313" key="3">
    <source>
        <dbReference type="Proteomes" id="UP000094236"/>
    </source>
</evidence>
<organism evidence="2 3">
    <name type="scientific">Pachysolen tannophilus NRRL Y-2460</name>
    <dbReference type="NCBI Taxonomy" id="669874"/>
    <lineage>
        <taxon>Eukaryota</taxon>
        <taxon>Fungi</taxon>
        <taxon>Dikarya</taxon>
        <taxon>Ascomycota</taxon>
        <taxon>Saccharomycotina</taxon>
        <taxon>Pichiomycetes</taxon>
        <taxon>Pachysolenaceae</taxon>
        <taxon>Pachysolen</taxon>
    </lineage>
</organism>
<dbReference type="AlphaFoldDB" id="A0A1E4TVZ5"/>
<feature type="region of interest" description="Disordered" evidence="1">
    <location>
        <begin position="98"/>
        <end position="130"/>
    </location>
</feature>
<gene>
    <name evidence="2" type="ORF">PACTADRAFT_49341</name>
</gene>
<feature type="region of interest" description="Disordered" evidence="1">
    <location>
        <begin position="41"/>
        <end position="77"/>
    </location>
</feature>
<accession>A0A1E4TVZ5</accession>
<sequence>MVLDSRCMINFNVCLGSFLIYFINTDFFKFHFNVVEKDNDNNESRSANLDADADADAQSNDNPTHQDLVIDESEKVGSSGDILQEKFEEFFAELTADRILQNGNESTDDDDGEEEEEEKEGEDDDNNNHMTLSDIEEILISEFENEHNSSSSDNGISEGDSVDVFVDNNANNNSSTTLIPDFEKSSTPQFLLKKVSRLLKSLPRDKKSEGDDFQKQFHNFFINWKRQHKSEDIRIITKTPDSNAKNINKILSSFSDFEDKDLIIKLSKEIDTFLPSDLITQELINFKIRLLSNNSPSSPFDFFYNDKLKNIITKETFNFKKNIILDIIITKWEHVSVLEKAKYSNLIIKRQNEEATKLVTLKNSTDSLRKRALSISGYNNLGQENINNNIPRSISTHHPLYHGISDNKTKDLLDQTEGERINNITSINGDSSTNTNTDTILTPPSSPLANSIICSSPIKCTKE</sequence>
<keyword evidence="3" id="KW-1185">Reference proteome</keyword>
<evidence type="ECO:0000313" key="2">
    <source>
        <dbReference type="EMBL" id="ODV95904.1"/>
    </source>
</evidence>
<reference evidence="3" key="1">
    <citation type="submission" date="2016-05" db="EMBL/GenBank/DDBJ databases">
        <title>Comparative genomics of biotechnologically important yeasts.</title>
        <authorList>
            <consortium name="DOE Joint Genome Institute"/>
            <person name="Riley R."/>
            <person name="Haridas S."/>
            <person name="Wolfe K.H."/>
            <person name="Lopes M.R."/>
            <person name="Hittinger C.T."/>
            <person name="Goker M."/>
            <person name="Salamov A."/>
            <person name="Wisecaver J."/>
            <person name="Long T.M."/>
            <person name="Aerts A.L."/>
            <person name="Barry K."/>
            <person name="Choi C."/>
            <person name="Clum A."/>
            <person name="Coughlan A.Y."/>
            <person name="Deshpande S."/>
            <person name="Douglass A.P."/>
            <person name="Hanson S.J."/>
            <person name="Klenk H.-P."/>
            <person name="Labutti K."/>
            <person name="Lapidus A."/>
            <person name="Lindquist E."/>
            <person name="Lipzen A."/>
            <person name="Meier-Kolthoff J.P."/>
            <person name="Ohm R.A."/>
            <person name="Otillar R.P."/>
            <person name="Pangilinan J."/>
            <person name="Peng Y."/>
            <person name="Rokas A."/>
            <person name="Rosa C.A."/>
            <person name="Scheuner C."/>
            <person name="Sibirny A.A."/>
            <person name="Slot J.C."/>
            <person name="Stielow J.B."/>
            <person name="Sun H."/>
            <person name="Kurtzman C.P."/>
            <person name="Blackwell M."/>
            <person name="Grigoriev I.V."/>
            <person name="Jeffries T.W."/>
        </authorList>
    </citation>
    <scope>NUCLEOTIDE SEQUENCE [LARGE SCALE GENOMIC DNA]</scope>
    <source>
        <strain evidence="3">NRRL Y-2460</strain>
    </source>
</reference>
<dbReference type="EMBL" id="KV454013">
    <property type="protein sequence ID" value="ODV95904.1"/>
    <property type="molecule type" value="Genomic_DNA"/>
</dbReference>
<feature type="compositionally biased region" description="Acidic residues" evidence="1">
    <location>
        <begin position="106"/>
        <end position="125"/>
    </location>
</feature>
<name>A0A1E4TVZ5_PACTA</name>